<feature type="transmembrane region" description="Helical" evidence="1">
    <location>
        <begin position="48"/>
        <end position="70"/>
    </location>
</feature>
<evidence type="ECO:0000313" key="3">
    <source>
        <dbReference type="Proteomes" id="UP000031036"/>
    </source>
</evidence>
<feature type="transmembrane region" description="Helical" evidence="1">
    <location>
        <begin position="297"/>
        <end position="317"/>
    </location>
</feature>
<keyword evidence="3" id="KW-1185">Reference proteome</keyword>
<feature type="transmembrane region" description="Helical" evidence="1">
    <location>
        <begin position="250"/>
        <end position="277"/>
    </location>
</feature>
<organism evidence="2 3">
    <name type="scientific">Toxocara canis</name>
    <name type="common">Canine roundworm</name>
    <dbReference type="NCBI Taxonomy" id="6265"/>
    <lineage>
        <taxon>Eukaryota</taxon>
        <taxon>Metazoa</taxon>
        <taxon>Ecdysozoa</taxon>
        <taxon>Nematoda</taxon>
        <taxon>Chromadorea</taxon>
        <taxon>Rhabditida</taxon>
        <taxon>Spirurina</taxon>
        <taxon>Ascaridomorpha</taxon>
        <taxon>Ascaridoidea</taxon>
        <taxon>Toxocaridae</taxon>
        <taxon>Toxocara</taxon>
    </lineage>
</organism>
<proteinExistence type="predicted"/>
<feature type="transmembrane region" description="Helical" evidence="1">
    <location>
        <begin position="167"/>
        <end position="189"/>
    </location>
</feature>
<dbReference type="EMBL" id="JPKZ01002625">
    <property type="protein sequence ID" value="KHN75773.1"/>
    <property type="molecule type" value="Genomic_DNA"/>
</dbReference>
<feature type="transmembrane region" description="Helical" evidence="1">
    <location>
        <begin position="133"/>
        <end position="155"/>
    </location>
</feature>
<keyword evidence="1" id="KW-0812">Transmembrane</keyword>
<evidence type="ECO:0000256" key="1">
    <source>
        <dbReference type="SAM" id="Phobius"/>
    </source>
</evidence>
<accession>A0A0B2V2M0</accession>
<gene>
    <name evidence="2" type="ORF">Tcan_02919</name>
</gene>
<sequence length="384" mass="44049">MIVQEQVLGLDGIERQTSCNESLILLPSSGVCRNLGWHCPQLHDPFMILYLLFIFIRWAFSAFIIVSSQTIVGHDIIKYFTLNLLAICIPCDLFLAARQCITVAQLYCTVFYSSQTLLLFNAFLQLLSDAVAFQYRAMSLFVVFTMYMLFVFPLRMQQFLSGRTYKYYFISMHMLTPFACAPRFLVYFVKSPTVLAILRRYSSIVPYSAFFIISIFLFFITILAIFALVRHHTTNVEGATKRERKNLISFLIYCVPLNLMNIPTCASAIALLLHHILPQHMVSVLLHIRFSCAGEQFIIQARTIIIAICTIVALAPYRRAFTRLAHRKRDTQTKQFMPASTTSKRMSSDRRPTLPATRRRVFGANTSLVATTNQIPLHRRSFAQ</sequence>
<feature type="transmembrane region" description="Helical" evidence="1">
    <location>
        <begin position="209"/>
        <end position="229"/>
    </location>
</feature>
<keyword evidence="1" id="KW-1133">Transmembrane helix</keyword>
<feature type="transmembrane region" description="Helical" evidence="1">
    <location>
        <begin position="76"/>
        <end position="95"/>
    </location>
</feature>
<name>A0A0B2V2M0_TOXCA</name>
<evidence type="ECO:0008006" key="4">
    <source>
        <dbReference type="Google" id="ProtNLM"/>
    </source>
</evidence>
<evidence type="ECO:0000313" key="2">
    <source>
        <dbReference type="EMBL" id="KHN75773.1"/>
    </source>
</evidence>
<reference evidence="2 3" key="1">
    <citation type="submission" date="2014-11" db="EMBL/GenBank/DDBJ databases">
        <title>Genetic blueprint of the zoonotic pathogen Toxocara canis.</title>
        <authorList>
            <person name="Zhu X.-Q."/>
            <person name="Korhonen P.K."/>
            <person name="Cai H."/>
            <person name="Young N.D."/>
            <person name="Nejsum P."/>
            <person name="von Samson-Himmelstjerna G."/>
            <person name="Boag P.R."/>
            <person name="Tan P."/>
            <person name="Li Q."/>
            <person name="Min J."/>
            <person name="Yang Y."/>
            <person name="Wang X."/>
            <person name="Fang X."/>
            <person name="Hall R.S."/>
            <person name="Hofmann A."/>
            <person name="Sternberg P.W."/>
            <person name="Jex A.R."/>
            <person name="Gasser R.B."/>
        </authorList>
    </citation>
    <scope>NUCLEOTIDE SEQUENCE [LARGE SCALE GENOMIC DNA]</scope>
    <source>
        <strain evidence="2">PN_DK_2014</strain>
    </source>
</reference>
<dbReference type="AlphaFoldDB" id="A0A0B2V2M0"/>
<dbReference type="Proteomes" id="UP000031036">
    <property type="component" value="Unassembled WGS sequence"/>
</dbReference>
<protein>
    <recommendedName>
        <fullName evidence="4">G_PROTEIN_RECEP_F1_2 domain-containing protein</fullName>
    </recommendedName>
</protein>
<comment type="caution">
    <text evidence="2">The sequence shown here is derived from an EMBL/GenBank/DDBJ whole genome shotgun (WGS) entry which is preliminary data.</text>
</comment>
<keyword evidence="1" id="KW-0472">Membrane</keyword>